<dbReference type="PANTHER" id="PTHR32114">
    <property type="entry name" value="ABC TRANSPORTER ABCH.3"/>
    <property type="match status" value="1"/>
</dbReference>
<evidence type="ECO:0000256" key="4">
    <source>
        <dbReference type="SAM" id="Coils"/>
    </source>
</evidence>
<feature type="domain" description="Rad50/SbcC-type AAA" evidence="6">
    <location>
        <begin position="6"/>
        <end position="191"/>
    </location>
</feature>
<dbReference type="Pfam" id="PF13476">
    <property type="entry name" value="AAA_23"/>
    <property type="match status" value="1"/>
</dbReference>
<comment type="subunit">
    <text evidence="2">Heterodimer of SbcC and SbcD.</text>
</comment>
<dbReference type="SUPFAM" id="SSF52540">
    <property type="entry name" value="P-loop containing nucleoside triphosphate hydrolases"/>
    <property type="match status" value="2"/>
</dbReference>
<feature type="coiled-coil region" evidence="4">
    <location>
        <begin position="531"/>
        <end position="561"/>
    </location>
</feature>
<name>A0A6A8MBK3_9FIRM</name>
<dbReference type="RefSeq" id="WP_154573081.1">
    <property type="nucleotide sequence ID" value="NZ_VUNB01000007.1"/>
</dbReference>
<sequence>MRPEILKMTAFGPYAGETVLDLRKLGTGGLYLIAGDTGAGKTTIFDGIMYALYGTTSGESRSGTSMRSGYASPDLMTSVELTFEYRGKEYRIRRNPAQQRPKKRGTGMVEVGADAELTMPGGKIITGVSPVNQAVKEITGLDHKQFAGIAMIAQGEFRKLLNATTDERKKIFRELFDTKIYDQFQTDIKNLGLDLNRKYHDLQIKSGETLASIEGENPEIPEDLLAFLPENGEPENTEKSTENQEGEMDSDSEGEYSPELVISLAAEGKGPVEDVPEALALLKERNDFRYRQVDEIRQIIYGEIEKTDKLLETGRQREKQEADLSQAEKDVSMLKEKLKESEADLRGWEDREKLTEQYGRRQAILEKQLEDYSKLDQILRAIEEGEKETKEKKDEAENLEKNVTDKKKNLEQLSEREKALQGCEGRKAEAGEKGKAVKSSIDSLTNLLDDIDQGGKLEAELASAEEAFRKKTREEMEKNRIYEDLYHRFLASQAGIMARDLQDGMPCPVCGSTDHPAPADFTDETGEPVEKKDLDKAKGALDRSRKELENQGNNCSSLRSRLGTLMTALWKKAAENQVIEENQIPKTWQDFNENNEIQGAGFELTEKLKKHTEAKKDELLKIRSSLVDEYRIASRQVDELNHLRENIPVLRQQLNEDNDKITSVRSQVVSAEAKLEALRTRRSELSAGLEYGSRKEAEKEIKSLADKQAEIKNGLKAAADNKGSAERQLSSAESRYGTLHRAQAALPAVDTEKEAARRQVLAAGRQRCDGLAADLGARGRALASALGSVKSNLKEEAEVLEQLTDVKELSDTFNGSLSGKDKIQLETYIQMHYFDRIISRANTRFMIMSSGQFELIRRTTASDRKSQSGLELDIIDHYNGTEREVNTLSGGESFLASLSLALGLADEIQASAGGIKLDTMFIDEGFGTLSPEFLDHAVRALADLAEGNRLVGIISHVEELKNRIDKQILITKDPATGSRARIITA</sequence>
<keyword evidence="4" id="KW-0175">Coiled coil</keyword>
<protein>
    <recommendedName>
        <fullName evidence="3">Nuclease SbcCD subunit C</fullName>
    </recommendedName>
</protein>
<dbReference type="InterPro" id="IPR038729">
    <property type="entry name" value="Rad50/SbcC_AAA"/>
</dbReference>
<reference evidence="7" key="1">
    <citation type="submission" date="2019-09" db="EMBL/GenBank/DDBJ databases">
        <title>In-depth cultivation of the pig gut microbiome towards novel bacterial diversity and tailored functional studies.</title>
        <authorList>
            <person name="Wylensek D."/>
            <person name="Hitch T.C.A."/>
            <person name="Clavel T."/>
        </authorList>
    </citation>
    <scope>NUCLEOTIDE SEQUENCE</scope>
    <source>
        <strain evidence="7">RF-744-FAT-WT-3</strain>
    </source>
</reference>
<evidence type="ECO:0000256" key="1">
    <source>
        <dbReference type="ARBA" id="ARBA00006930"/>
    </source>
</evidence>
<dbReference type="AlphaFoldDB" id="A0A6A8MBK3"/>
<feature type="compositionally biased region" description="Acidic residues" evidence="5">
    <location>
        <begin position="244"/>
        <end position="256"/>
    </location>
</feature>
<evidence type="ECO:0000313" key="7">
    <source>
        <dbReference type="EMBL" id="MST69609.1"/>
    </source>
</evidence>
<dbReference type="GO" id="GO:0016887">
    <property type="term" value="F:ATP hydrolysis activity"/>
    <property type="evidence" value="ECO:0007669"/>
    <property type="project" value="InterPro"/>
</dbReference>
<feature type="coiled-coil region" evidence="4">
    <location>
        <begin position="310"/>
        <end position="351"/>
    </location>
</feature>
<comment type="caution">
    <text evidence="7">The sequence shown here is derived from an EMBL/GenBank/DDBJ whole genome shotgun (WGS) entry which is preliminary data.</text>
</comment>
<dbReference type="InterPro" id="IPR027417">
    <property type="entry name" value="P-loop_NTPase"/>
</dbReference>
<comment type="similarity">
    <text evidence="1">Belongs to the SMC family. SbcC subfamily.</text>
</comment>
<organism evidence="7">
    <name type="scientific">Baileyella intestinalis</name>
    <dbReference type="NCBI Taxonomy" id="2606709"/>
    <lineage>
        <taxon>Bacteria</taxon>
        <taxon>Bacillati</taxon>
        <taxon>Bacillota</taxon>
        <taxon>Clostridia</taxon>
        <taxon>Peptostreptococcales</taxon>
        <taxon>Anaerovoracaceae</taxon>
        <taxon>Baileyella</taxon>
    </lineage>
</organism>
<proteinExistence type="inferred from homology"/>
<feature type="coiled-coil region" evidence="4">
    <location>
        <begin position="640"/>
        <end position="735"/>
    </location>
</feature>
<feature type="region of interest" description="Disordered" evidence="5">
    <location>
        <begin position="229"/>
        <end position="256"/>
    </location>
</feature>
<dbReference type="Gene3D" id="3.40.50.300">
    <property type="entry name" value="P-loop containing nucleotide triphosphate hydrolases"/>
    <property type="match status" value="2"/>
</dbReference>
<evidence type="ECO:0000256" key="3">
    <source>
        <dbReference type="ARBA" id="ARBA00013368"/>
    </source>
</evidence>
<gene>
    <name evidence="7" type="ORF">FYJ66_08445</name>
</gene>
<evidence type="ECO:0000256" key="2">
    <source>
        <dbReference type="ARBA" id="ARBA00011322"/>
    </source>
</evidence>
<evidence type="ECO:0000256" key="5">
    <source>
        <dbReference type="SAM" id="MobiDB-lite"/>
    </source>
</evidence>
<feature type="compositionally biased region" description="Basic and acidic residues" evidence="5">
    <location>
        <begin position="408"/>
        <end position="435"/>
    </location>
</feature>
<evidence type="ECO:0000259" key="6">
    <source>
        <dbReference type="Pfam" id="PF13476"/>
    </source>
</evidence>
<dbReference type="PANTHER" id="PTHR32114:SF2">
    <property type="entry name" value="ABC TRANSPORTER ABCH.3"/>
    <property type="match status" value="1"/>
</dbReference>
<dbReference type="EMBL" id="VUNB01000007">
    <property type="protein sequence ID" value="MST69609.1"/>
    <property type="molecule type" value="Genomic_DNA"/>
</dbReference>
<feature type="region of interest" description="Disordered" evidence="5">
    <location>
        <begin position="408"/>
        <end position="436"/>
    </location>
</feature>
<accession>A0A6A8MBK3</accession>
<dbReference type="GO" id="GO:0006302">
    <property type="term" value="P:double-strand break repair"/>
    <property type="evidence" value="ECO:0007669"/>
    <property type="project" value="InterPro"/>
</dbReference>
<dbReference type="Pfam" id="PF13558">
    <property type="entry name" value="SbcC_Walker_B"/>
    <property type="match status" value="1"/>
</dbReference>